<dbReference type="Proteomes" id="UP001249851">
    <property type="component" value="Unassembled WGS sequence"/>
</dbReference>
<sequence>MSDKITAQLETICQTLTSVESRLKKLENIFERVSGLEKSVSNFGTELSKLTNKTKEIEKIASDVEIAMEFVNIEIEDKLLYQEVYNRLENLRFFGIPEPIGGTEDVHQVVHKFLKEELELEITEDIEFQRAHHRIGKKEKGETRRVIVRFLRFPEREMVFKRVHKMQEETNVKQSVRPRQEGLQYDGCLRSQQRTCNTGVSQSEYRDAVKTGASIDWRCLTCDIPQAESTALSEIPVSVDPDVHCNSEQNSDQHRKKVPSTPAASNCQTLAGLLQLHPRELDQQLDLPATDVERVPDLVAEFLVNKCDRSTASSSSCSGVTERVISTVLI</sequence>
<proteinExistence type="predicted"/>
<keyword evidence="2" id="KW-1185">Reference proteome</keyword>
<name>A0AAD9PWZ0_ACRCE</name>
<accession>A0AAD9PWZ0</accession>
<comment type="caution">
    <text evidence="1">The sequence shown here is derived from an EMBL/GenBank/DDBJ whole genome shotgun (WGS) entry which is preliminary data.</text>
</comment>
<evidence type="ECO:0000313" key="1">
    <source>
        <dbReference type="EMBL" id="KAK2550717.1"/>
    </source>
</evidence>
<dbReference type="AlphaFoldDB" id="A0AAD9PWZ0"/>
<organism evidence="1 2">
    <name type="scientific">Acropora cervicornis</name>
    <name type="common">Staghorn coral</name>
    <dbReference type="NCBI Taxonomy" id="6130"/>
    <lineage>
        <taxon>Eukaryota</taxon>
        <taxon>Metazoa</taxon>
        <taxon>Cnidaria</taxon>
        <taxon>Anthozoa</taxon>
        <taxon>Hexacorallia</taxon>
        <taxon>Scleractinia</taxon>
        <taxon>Astrocoeniina</taxon>
        <taxon>Acroporidae</taxon>
        <taxon>Acropora</taxon>
    </lineage>
</organism>
<reference evidence="1" key="1">
    <citation type="journal article" date="2023" name="G3 (Bethesda)">
        <title>Whole genome assembly and annotation of the endangered Caribbean coral Acropora cervicornis.</title>
        <authorList>
            <person name="Selwyn J.D."/>
            <person name="Vollmer S.V."/>
        </authorList>
    </citation>
    <scope>NUCLEOTIDE SEQUENCE</scope>
    <source>
        <strain evidence="1">K2</strain>
    </source>
</reference>
<dbReference type="EMBL" id="JARQWQ010000107">
    <property type="protein sequence ID" value="KAK2550717.1"/>
    <property type="molecule type" value="Genomic_DNA"/>
</dbReference>
<gene>
    <name evidence="1" type="ORF">P5673_028590</name>
</gene>
<protein>
    <submittedName>
        <fullName evidence="1">Uncharacterized protein</fullName>
    </submittedName>
</protein>
<dbReference type="Gene3D" id="3.30.70.1820">
    <property type="entry name" value="L1 transposable element, RRM domain"/>
    <property type="match status" value="1"/>
</dbReference>
<evidence type="ECO:0000313" key="2">
    <source>
        <dbReference type="Proteomes" id="UP001249851"/>
    </source>
</evidence>
<reference evidence="1" key="2">
    <citation type="journal article" date="2023" name="Science">
        <title>Genomic signatures of disease resistance in endangered staghorn corals.</title>
        <authorList>
            <person name="Vollmer S.V."/>
            <person name="Selwyn J.D."/>
            <person name="Despard B.A."/>
            <person name="Roesel C.L."/>
        </authorList>
    </citation>
    <scope>NUCLEOTIDE SEQUENCE</scope>
    <source>
        <strain evidence="1">K2</strain>
    </source>
</reference>